<dbReference type="HOGENOM" id="CLU_2930529_0_0_6"/>
<dbReference type="AlphaFoldDB" id="R8Y8Y8"/>
<dbReference type="Proteomes" id="UP000014041">
    <property type="component" value="Unassembled WGS sequence"/>
</dbReference>
<dbReference type="RefSeq" id="WP_016138407.1">
    <property type="nucleotide sequence ID" value="NZ_KB976986.1"/>
</dbReference>
<evidence type="ECO:0000313" key="1">
    <source>
        <dbReference type="EMBL" id="EOQ63922.1"/>
    </source>
</evidence>
<name>R8Y8Y8_ACICA</name>
<organism evidence="1 2">
    <name type="scientific">Acinetobacter calcoaceticus ANC 3811</name>
    <dbReference type="NCBI Taxonomy" id="1217690"/>
    <lineage>
        <taxon>Bacteria</taxon>
        <taxon>Pseudomonadati</taxon>
        <taxon>Pseudomonadota</taxon>
        <taxon>Gammaproteobacteria</taxon>
        <taxon>Moraxellales</taxon>
        <taxon>Moraxellaceae</taxon>
        <taxon>Acinetobacter</taxon>
        <taxon>Acinetobacter calcoaceticus/baumannii complex</taxon>
    </lineage>
</organism>
<proteinExistence type="predicted"/>
<protein>
    <submittedName>
        <fullName evidence="1">Uncharacterized protein</fullName>
    </submittedName>
</protein>
<reference evidence="1 2" key="1">
    <citation type="submission" date="2013-02" db="EMBL/GenBank/DDBJ databases">
        <title>The Genome Sequence of Acinetobacter sp. ANC 3811.</title>
        <authorList>
            <consortium name="The Broad Institute Genome Sequencing Platform"/>
            <consortium name="The Broad Institute Genome Sequencing Center for Infectious Disease"/>
            <person name="Cerqueira G."/>
            <person name="Feldgarden M."/>
            <person name="Courvalin P."/>
            <person name="Perichon B."/>
            <person name="Grillot-Courvalin C."/>
            <person name="Clermont D."/>
            <person name="Rocha E."/>
            <person name="Yoon E.-J."/>
            <person name="Nemec A."/>
            <person name="Walker B."/>
            <person name="Young S.K."/>
            <person name="Zeng Q."/>
            <person name="Gargeya S."/>
            <person name="Fitzgerald M."/>
            <person name="Haas B."/>
            <person name="Abouelleil A."/>
            <person name="Alvarado L."/>
            <person name="Arachchi H.M."/>
            <person name="Berlin A.M."/>
            <person name="Chapman S.B."/>
            <person name="Dewar J."/>
            <person name="Goldberg J."/>
            <person name="Griggs A."/>
            <person name="Gujja S."/>
            <person name="Hansen M."/>
            <person name="Howarth C."/>
            <person name="Imamovic A."/>
            <person name="Larimer J."/>
            <person name="McCowan C."/>
            <person name="Murphy C."/>
            <person name="Neiman D."/>
            <person name="Pearson M."/>
            <person name="Priest M."/>
            <person name="Roberts A."/>
            <person name="Saif S."/>
            <person name="Shea T."/>
            <person name="Sisk P."/>
            <person name="Sykes S."/>
            <person name="Wortman J."/>
            <person name="Nusbaum C."/>
            <person name="Birren B."/>
        </authorList>
    </citation>
    <scope>NUCLEOTIDE SEQUENCE [LARGE SCALE GENOMIC DNA]</scope>
    <source>
        <strain evidence="1 2">ANC 3811</strain>
    </source>
</reference>
<accession>R8Y8Y8</accession>
<dbReference type="PATRIC" id="fig|1217690.3.peg.1535"/>
<gene>
    <name evidence="1" type="ORF">F935_01552</name>
</gene>
<evidence type="ECO:0000313" key="2">
    <source>
        <dbReference type="Proteomes" id="UP000014041"/>
    </source>
</evidence>
<sequence>MFIKHNNFYFNAKKVTSILAISEASNKVFVHFDNGESREFKFQSIDELKAFIEKITSAAE</sequence>
<comment type="caution">
    <text evidence="1">The sequence shown here is derived from an EMBL/GenBank/DDBJ whole genome shotgun (WGS) entry which is preliminary data.</text>
</comment>
<dbReference type="EMBL" id="APQJ01000007">
    <property type="protein sequence ID" value="EOQ63922.1"/>
    <property type="molecule type" value="Genomic_DNA"/>
</dbReference>